<organism evidence="2">
    <name type="scientific">Dendroctonus ponderosae</name>
    <name type="common">Mountain pine beetle</name>
    <dbReference type="NCBI Taxonomy" id="77166"/>
    <lineage>
        <taxon>Eukaryota</taxon>
        <taxon>Metazoa</taxon>
        <taxon>Ecdysozoa</taxon>
        <taxon>Arthropoda</taxon>
        <taxon>Hexapoda</taxon>
        <taxon>Insecta</taxon>
        <taxon>Pterygota</taxon>
        <taxon>Neoptera</taxon>
        <taxon>Endopterygota</taxon>
        <taxon>Coleoptera</taxon>
        <taxon>Polyphaga</taxon>
        <taxon>Cucujiformia</taxon>
        <taxon>Curculionidae</taxon>
        <taxon>Scolytinae</taxon>
        <taxon>Dendroctonus</taxon>
    </lineage>
</organism>
<feature type="region of interest" description="Disordered" evidence="1">
    <location>
        <begin position="37"/>
        <end position="62"/>
    </location>
</feature>
<gene>
    <name evidence="2" type="ORF">YQE_02691</name>
</gene>
<dbReference type="EMBL" id="KB740314">
    <property type="protein sequence ID" value="ENN80903.1"/>
    <property type="molecule type" value="Genomic_DNA"/>
</dbReference>
<evidence type="ECO:0000313" key="2">
    <source>
        <dbReference type="EMBL" id="ENN80903.1"/>
    </source>
</evidence>
<protein>
    <submittedName>
        <fullName evidence="2">Uncharacterized protein</fullName>
    </submittedName>
</protein>
<feature type="compositionally biased region" description="Basic residues" evidence="1">
    <location>
        <begin position="47"/>
        <end position="62"/>
    </location>
</feature>
<proteinExistence type="predicted"/>
<reference evidence="2" key="1">
    <citation type="journal article" date="2013" name="Genome Biol.">
        <title>Draft genome of the mountain pine beetle, Dendroctonus ponderosae Hopkins, a major forest pest.</title>
        <authorList>
            <person name="Keeling C.I."/>
            <person name="Yuen M.M."/>
            <person name="Liao N.Y."/>
            <person name="Docking T.R."/>
            <person name="Chan S.K."/>
            <person name="Taylor G.A."/>
            <person name="Palmquist D.L."/>
            <person name="Jackman S.D."/>
            <person name="Nguyen A."/>
            <person name="Li M."/>
            <person name="Henderson H."/>
            <person name="Janes J.K."/>
            <person name="Zhao Y."/>
            <person name="Pandoh P."/>
            <person name="Moore R."/>
            <person name="Sperling F.A."/>
            <person name="Huber D.P."/>
            <person name="Birol I."/>
            <person name="Jones S.J."/>
            <person name="Bohlmann J."/>
        </authorList>
    </citation>
    <scope>NUCLEOTIDE SEQUENCE</scope>
</reference>
<dbReference type="AlphaFoldDB" id="N6TS53"/>
<name>N6TS53_DENPD</name>
<evidence type="ECO:0000256" key="1">
    <source>
        <dbReference type="SAM" id="MobiDB-lite"/>
    </source>
</evidence>
<accession>N6TS53</accession>
<dbReference type="HOGENOM" id="CLU_2906357_0_0_1"/>
<sequence>MQNGLDKAKAGSAPVTQPILEELEKAIASVFDVNPDAQVTSPSAAHKQQKRRTTKTKGRKRS</sequence>
<feature type="non-terminal residue" evidence="2">
    <location>
        <position position="1"/>
    </location>
</feature>